<keyword evidence="1" id="KW-0732">Signal</keyword>
<gene>
    <name evidence="2" type="ORF">PMAYCL1PPCAC_08037</name>
</gene>
<proteinExistence type="predicted"/>
<evidence type="ECO:0000313" key="3">
    <source>
        <dbReference type="Proteomes" id="UP001328107"/>
    </source>
</evidence>
<reference evidence="3" key="1">
    <citation type="submission" date="2022-10" db="EMBL/GenBank/DDBJ databases">
        <title>Genome assembly of Pristionchus species.</title>
        <authorList>
            <person name="Yoshida K."/>
            <person name="Sommer R.J."/>
        </authorList>
    </citation>
    <scope>NUCLEOTIDE SEQUENCE [LARGE SCALE GENOMIC DNA]</scope>
    <source>
        <strain evidence="3">RS5460</strain>
    </source>
</reference>
<dbReference type="Proteomes" id="UP001328107">
    <property type="component" value="Unassembled WGS sequence"/>
</dbReference>
<evidence type="ECO:0000256" key="1">
    <source>
        <dbReference type="SAM" id="SignalP"/>
    </source>
</evidence>
<name>A0AAN4ZH42_9BILA</name>
<organism evidence="2 3">
    <name type="scientific">Pristionchus mayeri</name>
    <dbReference type="NCBI Taxonomy" id="1317129"/>
    <lineage>
        <taxon>Eukaryota</taxon>
        <taxon>Metazoa</taxon>
        <taxon>Ecdysozoa</taxon>
        <taxon>Nematoda</taxon>
        <taxon>Chromadorea</taxon>
        <taxon>Rhabditida</taxon>
        <taxon>Rhabditina</taxon>
        <taxon>Diplogasteromorpha</taxon>
        <taxon>Diplogasteroidea</taxon>
        <taxon>Neodiplogasteridae</taxon>
        <taxon>Pristionchus</taxon>
    </lineage>
</organism>
<accession>A0AAN4ZH42</accession>
<dbReference type="EMBL" id="BTRK01000002">
    <property type="protein sequence ID" value="GMR37842.1"/>
    <property type="molecule type" value="Genomic_DNA"/>
</dbReference>
<feature type="non-terminal residue" evidence="2">
    <location>
        <position position="76"/>
    </location>
</feature>
<evidence type="ECO:0000313" key="2">
    <source>
        <dbReference type="EMBL" id="GMR37842.1"/>
    </source>
</evidence>
<feature type="chain" id="PRO_5042885936" evidence="1">
    <location>
        <begin position="20"/>
        <end position="76"/>
    </location>
</feature>
<comment type="caution">
    <text evidence="2">The sequence shown here is derived from an EMBL/GenBank/DDBJ whole genome shotgun (WGS) entry which is preliminary data.</text>
</comment>
<sequence length="76" mass="8637">SVMVRLPLLISSCFLLASAQLEGISARQEDAEGVTENDKTACRELKGEYRRVCADSDHRRTEEEFCRAFENVCIRL</sequence>
<protein>
    <submittedName>
        <fullName evidence="2">Uncharacterized protein</fullName>
    </submittedName>
</protein>
<feature type="non-terminal residue" evidence="2">
    <location>
        <position position="1"/>
    </location>
</feature>
<dbReference type="AlphaFoldDB" id="A0AAN4ZH42"/>
<keyword evidence="3" id="KW-1185">Reference proteome</keyword>
<feature type="signal peptide" evidence="1">
    <location>
        <begin position="1"/>
        <end position="19"/>
    </location>
</feature>